<organism evidence="6">
    <name type="scientific">hydrothermal vent metagenome</name>
    <dbReference type="NCBI Taxonomy" id="652676"/>
    <lineage>
        <taxon>unclassified sequences</taxon>
        <taxon>metagenomes</taxon>
        <taxon>ecological metagenomes</taxon>
    </lineage>
</organism>
<evidence type="ECO:0000256" key="4">
    <source>
        <dbReference type="ARBA" id="ARBA00022833"/>
    </source>
</evidence>
<dbReference type="GO" id="GO:0046872">
    <property type="term" value="F:metal ion binding"/>
    <property type="evidence" value="ECO:0007669"/>
    <property type="project" value="UniProtKB-KW"/>
</dbReference>
<dbReference type="InterPro" id="IPR011650">
    <property type="entry name" value="Peptidase_M20_dimer"/>
</dbReference>
<sequence length="372" mass="40404">MAMPSVDELLSGIRAWVEVESPTRDASAVNAMMDMIVAEFEGLGAGTRRIPGVDGRGDHVSVTSPWGGEEKGILVLSHLDTVHPVGTIAELPYRIEGDKAYGPGIYDMKGGAYLALAAYRSLVEEGKTTPLPIRFLYVADEEVGSPTSRRHIEEAGAKAKYVLVTEPARDGGKIVTGRQGSARFVMKTRGRPAHSGSRHAQGRSAIVEMARQIVRVEAKTDYDRFFTVNVGMIEGGTAANVIPEHCRASLDFRFRNLEVGREMVAWVKGLKSYDPDIAFTVKGDITRPPFEKTPAIEALYLHAEDLARDIGFELVDSFTGGGSDGNFLADKLPVLDGLGVDGTGAHTLHEHCLVSSLVPRMTLLRRLFETLE</sequence>
<reference evidence="6" key="1">
    <citation type="submission" date="2018-06" db="EMBL/GenBank/DDBJ databases">
        <authorList>
            <person name="Zhirakovskaya E."/>
        </authorList>
    </citation>
    <scope>NUCLEOTIDE SEQUENCE</scope>
</reference>
<dbReference type="SUPFAM" id="SSF53187">
    <property type="entry name" value="Zn-dependent exopeptidases"/>
    <property type="match status" value="1"/>
</dbReference>
<dbReference type="CDD" id="cd03885">
    <property type="entry name" value="M20_CPDG2"/>
    <property type="match status" value="1"/>
</dbReference>
<dbReference type="PROSITE" id="PS00758">
    <property type="entry name" value="ARGE_DAPE_CPG2_1"/>
    <property type="match status" value="1"/>
</dbReference>
<dbReference type="Pfam" id="PF07687">
    <property type="entry name" value="M20_dimer"/>
    <property type="match status" value="1"/>
</dbReference>
<dbReference type="InterPro" id="IPR050072">
    <property type="entry name" value="Peptidase_M20A"/>
</dbReference>
<dbReference type="Gene3D" id="3.40.630.10">
    <property type="entry name" value="Zn peptidases"/>
    <property type="match status" value="1"/>
</dbReference>
<feature type="domain" description="Peptidase M20 dimerisation" evidence="5">
    <location>
        <begin position="176"/>
        <end position="260"/>
    </location>
</feature>
<dbReference type="InterPro" id="IPR002933">
    <property type="entry name" value="Peptidase_M20"/>
</dbReference>
<evidence type="ECO:0000256" key="2">
    <source>
        <dbReference type="ARBA" id="ARBA00022723"/>
    </source>
</evidence>
<dbReference type="Gene3D" id="3.30.70.360">
    <property type="match status" value="1"/>
</dbReference>
<dbReference type="AlphaFoldDB" id="A0A3B0TJL1"/>
<keyword evidence="3" id="KW-0378">Hydrolase</keyword>
<dbReference type="InterPro" id="IPR017150">
    <property type="entry name" value="Pept_M20_glutamate_carboxypep"/>
</dbReference>
<accession>A0A3B0TJL1</accession>
<dbReference type="EMBL" id="UOEM01000042">
    <property type="protein sequence ID" value="VAW12349.1"/>
    <property type="molecule type" value="Genomic_DNA"/>
</dbReference>
<gene>
    <name evidence="6" type="ORF">MNBD_ALPHA09-746</name>
</gene>
<proteinExistence type="predicted"/>
<dbReference type="InterPro" id="IPR001261">
    <property type="entry name" value="ArgE/DapE_CS"/>
</dbReference>
<dbReference type="PANTHER" id="PTHR43808:SF9">
    <property type="entry name" value="BLL0789 PROTEIN"/>
    <property type="match status" value="1"/>
</dbReference>
<evidence type="ECO:0000259" key="5">
    <source>
        <dbReference type="Pfam" id="PF07687"/>
    </source>
</evidence>
<evidence type="ECO:0000256" key="1">
    <source>
        <dbReference type="ARBA" id="ARBA00001947"/>
    </source>
</evidence>
<keyword evidence="2" id="KW-0479">Metal-binding</keyword>
<keyword evidence="4" id="KW-0862">Zinc</keyword>
<evidence type="ECO:0000256" key="3">
    <source>
        <dbReference type="ARBA" id="ARBA00022801"/>
    </source>
</evidence>
<dbReference type="GO" id="GO:0016787">
    <property type="term" value="F:hydrolase activity"/>
    <property type="evidence" value="ECO:0007669"/>
    <property type="project" value="UniProtKB-KW"/>
</dbReference>
<dbReference type="InterPro" id="IPR036264">
    <property type="entry name" value="Bact_exopeptidase_dim_dom"/>
</dbReference>
<dbReference type="SUPFAM" id="SSF55031">
    <property type="entry name" value="Bacterial exopeptidase dimerisation domain"/>
    <property type="match status" value="1"/>
</dbReference>
<protein>
    <submittedName>
        <fullName evidence="6">Peptidase, M20/M25/M40 family</fullName>
    </submittedName>
</protein>
<comment type="cofactor">
    <cofactor evidence="1">
        <name>Zn(2+)</name>
        <dbReference type="ChEBI" id="CHEBI:29105"/>
    </cofactor>
</comment>
<evidence type="ECO:0000313" key="6">
    <source>
        <dbReference type="EMBL" id="VAW12349.1"/>
    </source>
</evidence>
<dbReference type="PANTHER" id="PTHR43808">
    <property type="entry name" value="ACETYLORNITHINE DEACETYLASE"/>
    <property type="match status" value="1"/>
</dbReference>
<dbReference type="Pfam" id="PF01546">
    <property type="entry name" value="Peptidase_M20"/>
    <property type="match status" value="1"/>
</dbReference>
<dbReference type="PIRSF" id="PIRSF037238">
    <property type="entry name" value="Carboxypeptidase_G2"/>
    <property type="match status" value="1"/>
</dbReference>
<name>A0A3B0TJL1_9ZZZZ</name>